<evidence type="ECO:0000256" key="3">
    <source>
        <dbReference type="ARBA" id="ARBA00022530"/>
    </source>
</evidence>
<feature type="region of interest" description="Disordered" evidence="5">
    <location>
        <begin position="34"/>
        <end position="108"/>
    </location>
</feature>
<evidence type="ECO:0000256" key="6">
    <source>
        <dbReference type="SAM" id="SignalP"/>
    </source>
</evidence>
<dbReference type="Gene3D" id="2.60.120.40">
    <property type="match status" value="1"/>
</dbReference>
<dbReference type="PANTHER" id="PTHR15427:SF43">
    <property type="entry name" value="COMPLEMENT COMPONENT 1, Q SUBCOMPONENT, B CHAIN PRECURSOR"/>
    <property type="match status" value="1"/>
</dbReference>
<evidence type="ECO:0000256" key="4">
    <source>
        <dbReference type="ARBA" id="ARBA00022729"/>
    </source>
</evidence>
<accession>A0AAV1ESZ7</accession>
<feature type="signal peptide" evidence="6">
    <location>
        <begin position="1"/>
        <end position="24"/>
    </location>
</feature>
<name>A0AAV1ESZ7_XYRNO</name>
<dbReference type="Proteomes" id="UP001178508">
    <property type="component" value="Chromosome 2"/>
</dbReference>
<dbReference type="Pfam" id="PF01391">
    <property type="entry name" value="Collagen"/>
    <property type="match status" value="1"/>
</dbReference>
<dbReference type="PRINTS" id="PR00007">
    <property type="entry name" value="COMPLEMNTC1Q"/>
</dbReference>
<reference evidence="8" key="1">
    <citation type="submission" date="2023-08" db="EMBL/GenBank/DDBJ databases">
        <authorList>
            <person name="Alioto T."/>
            <person name="Alioto T."/>
            <person name="Gomez Garrido J."/>
        </authorList>
    </citation>
    <scope>NUCLEOTIDE SEQUENCE</scope>
</reference>
<gene>
    <name evidence="8" type="ORF">XNOV1_A016595</name>
</gene>
<evidence type="ECO:0000259" key="7">
    <source>
        <dbReference type="PROSITE" id="PS50871"/>
    </source>
</evidence>
<evidence type="ECO:0000256" key="5">
    <source>
        <dbReference type="SAM" id="MobiDB-lite"/>
    </source>
</evidence>
<dbReference type="AlphaFoldDB" id="A0AAV1ESZ7"/>
<keyword evidence="4 6" id="KW-0732">Signal</keyword>
<dbReference type="InterPro" id="IPR008160">
    <property type="entry name" value="Collagen"/>
</dbReference>
<dbReference type="Pfam" id="PF00386">
    <property type="entry name" value="C1q"/>
    <property type="match status" value="1"/>
</dbReference>
<feature type="chain" id="PRO_5043426844" evidence="6">
    <location>
        <begin position="25"/>
        <end position="241"/>
    </location>
</feature>
<proteinExistence type="predicted"/>
<evidence type="ECO:0000256" key="1">
    <source>
        <dbReference type="ARBA" id="ARBA00004498"/>
    </source>
</evidence>
<dbReference type="InterPro" id="IPR008983">
    <property type="entry name" value="Tumour_necrosis_fac-like_dom"/>
</dbReference>
<dbReference type="PROSITE" id="PS50871">
    <property type="entry name" value="C1Q"/>
    <property type="match status" value="1"/>
</dbReference>
<evidence type="ECO:0000313" key="9">
    <source>
        <dbReference type="Proteomes" id="UP001178508"/>
    </source>
</evidence>
<feature type="domain" description="C1q" evidence="7">
    <location>
        <begin position="107"/>
        <end position="241"/>
    </location>
</feature>
<comment type="subcellular location">
    <subcellularLocation>
        <location evidence="1">Secreted</location>
        <location evidence="1">Extracellular space</location>
        <location evidence="1">Extracellular matrix</location>
    </subcellularLocation>
</comment>
<protein>
    <submittedName>
        <fullName evidence="8">Complement C1q subcomponent subunit B-like</fullName>
    </submittedName>
</protein>
<dbReference type="InterPro" id="IPR001073">
    <property type="entry name" value="C1q_dom"/>
</dbReference>
<keyword evidence="2" id="KW-0964">Secreted</keyword>
<dbReference type="PANTHER" id="PTHR15427">
    <property type="entry name" value="EMILIN ELASTIN MICROFIBRIL INTERFACE-LOCATED PROTEIN ELASTIN MICROFIBRIL INTERFACER"/>
    <property type="match status" value="1"/>
</dbReference>
<dbReference type="EMBL" id="OY660865">
    <property type="protein sequence ID" value="CAJ1051982.1"/>
    <property type="molecule type" value="Genomic_DNA"/>
</dbReference>
<evidence type="ECO:0000313" key="8">
    <source>
        <dbReference type="EMBL" id="CAJ1051982.1"/>
    </source>
</evidence>
<organism evidence="8 9">
    <name type="scientific">Xyrichtys novacula</name>
    <name type="common">Pearly razorfish</name>
    <name type="synonym">Hemipteronotus novacula</name>
    <dbReference type="NCBI Taxonomy" id="13765"/>
    <lineage>
        <taxon>Eukaryota</taxon>
        <taxon>Metazoa</taxon>
        <taxon>Chordata</taxon>
        <taxon>Craniata</taxon>
        <taxon>Vertebrata</taxon>
        <taxon>Euteleostomi</taxon>
        <taxon>Actinopterygii</taxon>
        <taxon>Neopterygii</taxon>
        <taxon>Teleostei</taxon>
        <taxon>Neoteleostei</taxon>
        <taxon>Acanthomorphata</taxon>
        <taxon>Eupercaria</taxon>
        <taxon>Labriformes</taxon>
        <taxon>Labridae</taxon>
        <taxon>Xyrichtys</taxon>
    </lineage>
</organism>
<evidence type="ECO:0000256" key="2">
    <source>
        <dbReference type="ARBA" id="ARBA00022525"/>
    </source>
</evidence>
<dbReference type="InterPro" id="IPR050392">
    <property type="entry name" value="Collagen/C1q_domain"/>
</dbReference>
<keyword evidence="3" id="KW-0272">Extracellular matrix</keyword>
<sequence>MALWWLSCSTAVFLLLVHINPGLTQSCGGGYPGIPGVPGTHGPNGLDGQKGEKGDTGEAGQPLRGQRGSQGMQGPPGRPGLKGDMGRPGSPGDPGRPGEKGRPFHPSNVQKTFFSYQRDLLEAQDEETTLDFNKEILPDLDQELQGETLTNGTYTSSARGIYFFSYHISAKSRVCVKLMKGAEAQLQLCEIAEGFLVTSGSMMLELNVGETVSLELTKYNNIVTGQTTSHTFTGFLLFPLS</sequence>
<dbReference type="SUPFAM" id="SSF49842">
    <property type="entry name" value="TNF-like"/>
    <property type="match status" value="1"/>
</dbReference>
<dbReference type="SMART" id="SM00110">
    <property type="entry name" value="C1Q"/>
    <property type="match status" value="1"/>
</dbReference>
<keyword evidence="9" id="KW-1185">Reference proteome</keyword>